<dbReference type="PROSITE" id="PS51419">
    <property type="entry name" value="RAB"/>
    <property type="match status" value="1"/>
</dbReference>
<dbReference type="PRINTS" id="PR00449">
    <property type="entry name" value="RASTRNSFRMNG"/>
</dbReference>
<gene>
    <name evidence="5" type="ORF">BDV98DRAFT_555552</name>
</gene>
<name>A0A5C3Q338_9AGAR</name>
<evidence type="ECO:0000256" key="3">
    <source>
        <dbReference type="ARBA" id="ARBA00022801"/>
    </source>
</evidence>
<dbReference type="GO" id="GO:0003925">
    <property type="term" value="F:G protein activity"/>
    <property type="evidence" value="ECO:0007669"/>
    <property type="project" value="UniProtKB-EC"/>
</dbReference>
<feature type="non-terminal residue" evidence="5">
    <location>
        <position position="1"/>
    </location>
</feature>
<dbReference type="STRING" id="1884261.A0A5C3Q338"/>
<dbReference type="Pfam" id="PF00071">
    <property type="entry name" value="Ras"/>
    <property type="match status" value="1"/>
</dbReference>
<dbReference type="PROSITE" id="PS51421">
    <property type="entry name" value="RAS"/>
    <property type="match status" value="1"/>
</dbReference>
<dbReference type="EC" id="3.6.5.2" evidence="2"/>
<dbReference type="PANTHER" id="PTHR45704">
    <property type="entry name" value="RAS-LIKE FAMILY MEMBER 11"/>
    <property type="match status" value="1"/>
</dbReference>
<dbReference type="InterPro" id="IPR051065">
    <property type="entry name" value="Ras-related_GTPase"/>
</dbReference>
<evidence type="ECO:0000256" key="2">
    <source>
        <dbReference type="ARBA" id="ARBA00011984"/>
    </source>
</evidence>
<evidence type="ECO:0000313" key="6">
    <source>
        <dbReference type="Proteomes" id="UP000305067"/>
    </source>
</evidence>
<dbReference type="Gene3D" id="3.40.50.300">
    <property type="entry name" value="P-loop containing nucleotide triphosphate hydrolases"/>
    <property type="match status" value="1"/>
</dbReference>
<dbReference type="InterPro" id="IPR001806">
    <property type="entry name" value="Small_GTPase"/>
</dbReference>
<dbReference type="GO" id="GO:0005525">
    <property type="term" value="F:GTP binding"/>
    <property type="evidence" value="ECO:0007669"/>
    <property type="project" value="InterPro"/>
</dbReference>
<evidence type="ECO:0000313" key="5">
    <source>
        <dbReference type="EMBL" id="TFK96241.1"/>
    </source>
</evidence>
<comment type="catalytic activity">
    <reaction evidence="4">
        <text>GTP + H2O = GDP + phosphate + H(+)</text>
        <dbReference type="Rhea" id="RHEA:19669"/>
        <dbReference type="ChEBI" id="CHEBI:15377"/>
        <dbReference type="ChEBI" id="CHEBI:15378"/>
        <dbReference type="ChEBI" id="CHEBI:37565"/>
        <dbReference type="ChEBI" id="CHEBI:43474"/>
        <dbReference type="ChEBI" id="CHEBI:58189"/>
        <dbReference type="EC" id="3.6.5.2"/>
    </reaction>
</comment>
<comment type="similarity">
    <text evidence="1">Belongs to the small GTPase superfamily. Ras family.</text>
</comment>
<evidence type="ECO:0000256" key="1">
    <source>
        <dbReference type="ARBA" id="ARBA00008344"/>
    </source>
</evidence>
<reference evidence="5 6" key="1">
    <citation type="journal article" date="2019" name="Nat. Ecol. Evol.">
        <title>Megaphylogeny resolves global patterns of mushroom evolution.</title>
        <authorList>
            <person name="Varga T."/>
            <person name="Krizsan K."/>
            <person name="Foldi C."/>
            <person name="Dima B."/>
            <person name="Sanchez-Garcia M."/>
            <person name="Sanchez-Ramirez S."/>
            <person name="Szollosi G.J."/>
            <person name="Szarkandi J.G."/>
            <person name="Papp V."/>
            <person name="Albert L."/>
            <person name="Andreopoulos W."/>
            <person name="Angelini C."/>
            <person name="Antonin V."/>
            <person name="Barry K.W."/>
            <person name="Bougher N.L."/>
            <person name="Buchanan P."/>
            <person name="Buyck B."/>
            <person name="Bense V."/>
            <person name="Catcheside P."/>
            <person name="Chovatia M."/>
            <person name="Cooper J."/>
            <person name="Damon W."/>
            <person name="Desjardin D."/>
            <person name="Finy P."/>
            <person name="Geml J."/>
            <person name="Haridas S."/>
            <person name="Hughes K."/>
            <person name="Justo A."/>
            <person name="Karasinski D."/>
            <person name="Kautmanova I."/>
            <person name="Kiss B."/>
            <person name="Kocsube S."/>
            <person name="Kotiranta H."/>
            <person name="LaButti K.M."/>
            <person name="Lechner B.E."/>
            <person name="Liimatainen K."/>
            <person name="Lipzen A."/>
            <person name="Lukacs Z."/>
            <person name="Mihaltcheva S."/>
            <person name="Morgado L.N."/>
            <person name="Niskanen T."/>
            <person name="Noordeloos M.E."/>
            <person name="Ohm R.A."/>
            <person name="Ortiz-Santana B."/>
            <person name="Ovrebo C."/>
            <person name="Racz N."/>
            <person name="Riley R."/>
            <person name="Savchenko A."/>
            <person name="Shiryaev A."/>
            <person name="Soop K."/>
            <person name="Spirin V."/>
            <person name="Szebenyi C."/>
            <person name="Tomsovsky M."/>
            <person name="Tulloss R.E."/>
            <person name="Uehling J."/>
            <person name="Grigoriev I.V."/>
            <person name="Vagvolgyi C."/>
            <person name="Papp T."/>
            <person name="Martin F.M."/>
            <person name="Miettinen O."/>
            <person name="Hibbett D.S."/>
            <person name="Nagy L.G."/>
        </authorList>
    </citation>
    <scope>NUCLEOTIDE SEQUENCE [LARGE SCALE GENOMIC DNA]</scope>
    <source>
        <strain evidence="5 6">CBS 309.79</strain>
    </source>
</reference>
<proteinExistence type="inferred from homology"/>
<keyword evidence="3" id="KW-0378">Hydrolase</keyword>
<sequence>EARLLVYSISSRASFDALASYIETIAYDTTRRKHPGVIVGNKCDQAYGRVVSGNEGLALAQKYGFSFIETSAKTAQNVERVFTTAVCENILASRRSRVRVAFL</sequence>
<organism evidence="5 6">
    <name type="scientific">Pterulicium gracile</name>
    <dbReference type="NCBI Taxonomy" id="1884261"/>
    <lineage>
        <taxon>Eukaryota</taxon>
        <taxon>Fungi</taxon>
        <taxon>Dikarya</taxon>
        <taxon>Basidiomycota</taxon>
        <taxon>Agaricomycotina</taxon>
        <taxon>Agaricomycetes</taxon>
        <taxon>Agaricomycetidae</taxon>
        <taxon>Agaricales</taxon>
        <taxon>Pleurotineae</taxon>
        <taxon>Pterulaceae</taxon>
        <taxon>Pterulicium</taxon>
    </lineage>
</organism>
<dbReference type="OrthoDB" id="3046703at2759"/>
<accession>A0A5C3Q338</accession>
<dbReference type="AlphaFoldDB" id="A0A5C3Q338"/>
<evidence type="ECO:0000256" key="4">
    <source>
        <dbReference type="ARBA" id="ARBA00048098"/>
    </source>
</evidence>
<dbReference type="EMBL" id="ML178864">
    <property type="protein sequence ID" value="TFK96241.1"/>
    <property type="molecule type" value="Genomic_DNA"/>
</dbReference>
<protein>
    <recommendedName>
        <fullName evidence="2">small monomeric GTPase</fullName>
        <ecNumber evidence="2">3.6.5.2</ecNumber>
    </recommendedName>
</protein>
<keyword evidence="6" id="KW-1185">Reference proteome</keyword>
<dbReference type="Proteomes" id="UP000305067">
    <property type="component" value="Unassembled WGS sequence"/>
</dbReference>
<dbReference type="SMART" id="SM00173">
    <property type="entry name" value="RAS"/>
    <property type="match status" value="1"/>
</dbReference>
<dbReference type="SMART" id="SM00175">
    <property type="entry name" value="RAB"/>
    <property type="match status" value="1"/>
</dbReference>
<dbReference type="SUPFAM" id="SSF52540">
    <property type="entry name" value="P-loop containing nucleoside triphosphate hydrolases"/>
    <property type="match status" value="1"/>
</dbReference>
<dbReference type="InterPro" id="IPR027417">
    <property type="entry name" value="P-loop_NTPase"/>
</dbReference>